<keyword evidence="4" id="KW-1185">Reference proteome</keyword>
<evidence type="ECO:0000313" key="4">
    <source>
        <dbReference type="Proteomes" id="UP001199106"/>
    </source>
</evidence>
<dbReference type="InterPro" id="IPR036291">
    <property type="entry name" value="NAD(P)-bd_dom_sf"/>
</dbReference>
<evidence type="ECO:0000313" key="3">
    <source>
        <dbReference type="EMBL" id="KAG9195389.1"/>
    </source>
</evidence>
<reference evidence="3" key="1">
    <citation type="submission" date="2021-07" db="EMBL/GenBank/DDBJ databases">
        <title>Genome Resource of American Ginseng Black Spot Pathogen Alternaria panax.</title>
        <authorList>
            <person name="Qiu C."/>
            <person name="Wang W."/>
            <person name="Liu Z."/>
        </authorList>
    </citation>
    <scope>NUCLEOTIDE SEQUENCE</scope>
    <source>
        <strain evidence="3">BNCC115425</strain>
    </source>
</reference>
<evidence type="ECO:0000256" key="2">
    <source>
        <dbReference type="ARBA" id="ARBA00023002"/>
    </source>
</evidence>
<proteinExistence type="inferred from homology"/>
<dbReference type="Pfam" id="PF00106">
    <property type="entry name" value="adh_short"/>
    <property type="match status" value="1"/>
</dbReference>
<dbReference type="GO" id="GO:0016491">
    <property type="term" value="F:oxidoreductase activity"/>
    <property type="evidence" value="ECO:0007669"/>
    <property type="project" value="UniProtKB-KW"/>
</dbReference>
<comment type="caution">
    <text evidence="3">The sequence shown here is derived from an EMBL/GenBank/DDBJ whole genome shotgun (WGS) entry which is preliminary data.</text>
</comment>
<dbReference type="AlphaFoldDB" id="A0AAD4IJ01"/>
<keyword evidence="2" id="KW-0560">Oxidoreductase</keyword>
<dbReference type="PANTHER" id="PTHR24320">
    <property type="entry name" value="RETINOL DEHYDROGENASE"/>
    <property type="match status" value="1"/>
</dbReference>
<accession>A0AAD4IJ01</accession>
<dbReference type="Gene3D" id="3.40.50.720">
    <property type="entry name" value="NAD(P)-binding Rossmann-like Domain"/>
    <property type="match status" value="1"/>
</dbReference>
<organism evidence="3 4">
    <name type="scientific">Alternaria panax</name>
    <dbReference type="NCBI Taxonomy" id="48097"/>
    <lineage>
        <taxon>Eukaryota</taxon>
        <taxon>Fungi</taxon>
        <taxon>Dikarya</taxon>
        <taxon>Ascomycota</taxon>
        <taxon>Pezizomycotina</taxon>
        <taxon>Dothideomycetes</taxon>
        <taxon>Pleosporomycetidae</taxon>
        <taxon>Pleosporales</taxon>
        <taxon>Pleosporineae</taxon>
        <taxon>Pleosporaceae</taxon>
        <taxon>Alternaria</taxon>
        <taxon>Alternaria sect. Panax</taxon>
    </lineage>
</organism>
<protein>
    <recommendedName>
        <fullName evidence="5">NAD(P)-binding protein</fullName>
    </recommendedName>
</protein>
<dbReference type="PANTHER" id="PTHR24320:SF152">
    <property type="entry name" value="SHORT-CHAIN DEHYDROGENASE_REDUCTASE FAMILY PROTEIN"/>
    <property type="match status" value="1"/>
</dbReference>
<dbReference type="EMBL" id="JAANER010000001">
    <property type="protein sequence ID" value="KAG9195389.1"/>
    <property type="molecule type" value="Genomic_DNA"/>
</dbReference>
<sequence>MAPLSLYTSFYTSVAKAVFTILFARLYDPQNPPHRSLKGQNAVITGANSGIGLSIATALAEQGATVYLACRNVEKGHAAVASIVSQLGYEAETSVFCWTVDVGDLHSVRAFCEKWEGQGRKIDMLVHNAGIPEPPIGTRKTDEKGRDIVLVTNFLGSFLMTCCLEKHLSEQGRVVLRSSTGHYGALGMVMRTRPGGVASKTAGDDGSIARGLLGKLKAYLGIGTGSLHSYALSKAYQVLFAALLQRRFDSTENNQRTAHAFSPGFTSTPIFGKFALNWKTWFSNPAFALLKVTEKYIAVDTDEGAKTGLWLASCGGGHGVEGGGYWEWMGRKLSLIDLVERELGDEEWRKACGRVWREWEDDSGCTWDVAL</sequence>
<comment type="similarity">
    <text evidence="1">Belongs to the short-chain dehydrogenases/reductases (SDR) family.</text>
</comment>
<dbReference type="SUPFAM" id="SSF51735">
    <property type="entry name" value="NAD(P)-binding Rossmann-fold domains"/>
    <property type="match status" value="1"/>
</dbReference>
<evidence type="ECO:0008006" key="5">
    <source>
        <dbReference type="Google" id="ProtNLM"/>
    </source>
</evidence>
<gene>
    <name evidence="3" type="ORF">G6011_00510</name>
</gene>
<evidence type="ECO:0000256" key="1">
    <source>
        <dbReference type="ARBA" id="ARBA00006484"/>
    </source>
</evidence>
<dbReference type="PRINTS" id="PR00081">
    <property type="entry name" value="GDHRDH"/>
</dbReference>
<dbReference type="Proteomes" id="UP001199106">
    <property type="component" value="Unassembled WGS sequence"/>
</dbReference>
<dbReference type="InterPro" id="IPR002347">
    <property type="entry name" value="SDR_fam"/>
</dbReference>
<name>A0AAD4IJ01_9PLEO</name>